<dbReference type="EMBL" id="FN653156">
    <property type="protein sequence ID" value="CBY13044.1"/>
    <property type="molecule type" value="Genomic_DNA"/>
</dbReference>
<evidence type="ECO:0000256" key="1">
    <source>
        <dbReference type="ARBA" id="ARBA00001947"/>
    </source>
</evidence>
<dbReference type="SUPFAM" id="SSF53187">
    <property type="entry name" value="Zn-dependent exopeptidases"/>
    <property type="match status" value="1"/>
</dbReference>
<proteinExistence type="inferred from homology"/>
<gene>
    <name evidence="13" type="ORF">GSOID_T00003788001</name>
</gene>
<feature type="active site" description="Proton donor/acceptor" evidence="11">
    <location>
        <position position="397"/>
    </location>
</feature>
<dbReference type="InterPro" id="IPR057246">
    <property type="entry name" value="CARBOXYPEPT_ZN_1"/>
</dbReference>
<evidence type="ECO:0000256" key="4">
    <source>
        <dbReference type="ARBA" id="ARBA00022670"/>
    </source>
</evidence>
<keyword evidence="14" id="KW-1185">Reference proteome</keyword>
<reference evidence="13" key="1">
    <citation type="journal article" date="2010" name="Science">
        <title>Plasticity of animal genome architecture unmasked by rapid evolution of a pelagic tunicate.</title>
        <authorList>
            <person name="Denoeud F."/>
            <person name="Henriet S."/>
            <person name="Mungpakdee S."/>
            <person name="Aury J.M."/>
            <person name="Da Silva C."/>
            <person name="Brinkmann H."/>
            <person name="Mikhaleva J."/>
            <person name="Olsen L.C."/>
            <person name="Jubin C."/>
            <person name="Canestro C."/>
            <person name="Bouquet J.M."/>
            <person name="Danks G."/>
            <person name="Poulain J."/>
            <person name="Campsteijn C."/>
            <person name="Adamski M."/>
            <person name="Cross I."/>
            <person name="Yadetie F."/>
            <person name="Muffato M."/>
            <person name="Louis A."/>
            <person name="Butcher S."/>
            <person name="Tsagkogeorga G."/>
            <person name="Konrad A."/>
            <person name="Singh S."/>
            <person name="Jensen M.F."/>
            <person name="Cong E.H."/>
            <person name="Eikeseth-Otteraa H."/>
            <person name="Noel B."/>
            <person name="Anthouard V."/>
            <person name="Porcel B.M."/>
            <person name="Kachouri-Lafond R."/>
            <person name="Nishino A."/>
            <person name="Ugolini M."/>
            <person name="Chourrout P."/>
            <person name="Nishida H."/>
            <person name="Aasland R."/>
            <person name="Huzurbazar S."/>
            <person name="Westhof E."/>
            <person name="Delsuc F."/>
            <person name="Lehrach H."/>
            <person name="Reinhardt R."/>
            <person name="Weissenbach J."/>
            <person name="Roy S.W."/>
            <person name="Artiguenave F."/>
            <person name="Postlethwait J.H."/>
            <person name="Manak J.R."/>
            <person name="Thompson E.M."/>
            <person name="Jaillon O."/>
            <person name="Du Pasquier L."/>
            <person name="Boudinot P."/>
            <person name="Liberles D.A."/>
            <person name="Volff J.N."/>
            <person name="Philippe H."/>
            <person name="Lenhard B."/>
            <person name="Roest Crollius H."/>
            <person name="Wincker P."/>
            <person name="Chourrout D."/>
        </authorList>
    </citation>
    <scope>NUCLEOTIDE SEQUENCE [LARGE SCALE GENOMIC DNA]</scope>
</reference>
<dbReference type="Gene3D" id="3.30.70.340">
    <property type="entry name" value="Metallocarboxypeptidase-like"/>
    <property type="match status" value="1"/>
</dbReference>
<evidence type="ECO:0000256" key="5">
    <source>
        <dbReference type="ARBA" id="ARBA00022723"/>
    </source>
</evidence>
<comment type="cofactor">
    <cofactor evidence="1">
        <name>Zn(2+)</name>
        <dbReference type="ChEBI" id="CHEBI:29105"/>
    </cofactor>
</comment>
<dbReference type="CDD" id="cd03860">
    <property type="entry name" value="M14_CP_A-B_like"/>
    <property type="match status" value="1"/>
</dbReference>
<evidence type="ECO:0000313" key="14">
    <source>
        <dbReference type="Proteomes" id="UP000001307"/>
    </source>
</evidence>
<feature type="domain" description="Peptidase M14" evidence="12">
    <location>
        <begin position="113"/>
        <end position="431"/>
    </location>
</feature>
<keyword evidence="6" id="KW-0732">Signal</keyword>
<sequence>MKFALLLTSVALSEKDYHGFKVIRASWESSEQTELVGSVLERLDTINLWQPESFENINYTRTVDFLVSEKEAFEFKRRVGNGANVVTLIEDAGDIIAHQATEQKRATRGLRGASYPYDQFLTYSQLEEWILANDDGELMSSEIIGETYEGRNIYGVHLGDQDPTSNKKKVFMECNIHAREWITPSTCRYFIHMLKSAKNGVDLTPTSFSMQELVNILDHNWYIIVSMNPDGYQYTFDSDRMWRKNREPNQGSQCVGTDLNRQFPVGHLTEGGSPNPCHFGYAGTAPFTSREANIWRDWFMQLRNAGGGDIEAQISVHSYSQLIMPPWASDRAAIPDEPEDTFYQMEVANRMKTAAFETHGKVYVAGQSRDVLGYPAGGMAEDYAYGDLGVKLSMLIELRDTGDFGFLLPATEIIPTAEELVAMLVQVSKSLSSTK</sequence>
<dbReference type="PROSITE" id="PS52035">
    <property type="entry name" value="PEPTIDASE_M14"/>
    <property type="match status" value="1"/>
</dbReference>
<evidence type="ECO:0000256" key="11">
    <source>
        <dbReference type="PROSITE-ProRule" id="PRU01379"/>
    </source>
</evidence>
<dbReference type="PANTHER" id="PTHR11705">
    <property type="entry name" value="PROTEASE FAMILY M14 CARBOXYPEPTIDASE A,B"/>
    <property type="match status" value="1"/>
</dbReference>
<evidence type="ECO:0000256" key="2">
    <source>
        <dbReference type="ARBA" id="ARBA00005988"/>
    </source>
</evidence>
<accession>E4XTI2</accession>
<dbReference type="InterPro" id="IPR036990">
    <property type="entry name" value="M14A-like_propep"/>
</dbReference>
<dbReference type="Gene3D" id="3.40.630.10">
    <property type="entry name" value="Zn peptidases"/>
    <property type="match status" value="1"/>
</dbReference>
<keyword evidence="9" id="KW-0482">Metalloprotease</keyword>
<dbReference type="GO" id="GO:0005615">
    <property type="term" value="C:extracellular space"/>
    <property type="evidence" value="ECO:0007669"/>
    <property type="project" value="TreeGrafter"/>
</dbReference>
<dbReference type="OrthoDB" id="3626597at2759"/>
<comment type="similarity">
    <text evidence="2 11">Belongs to the peptidase M14 family.</text>
</comment>
<dbReference type="Pfam" id="PF00246">
    <property type="entry name" value="Peptidase_M14"/>
    <property type="match status" value="1"/>
</dbReference>
<dbReference type="InterPro" id="IPR000834">
    <property type="entry name" value="Peptidase_M14"/>
</dbReference>
<evidence type="ECO:0000256" key="8">
    <source>
        <dbReference type="ARBA" id="ARBA00022833"/>
    </source>
</evidence>
<dbReference type="Proteomes" id="UP000001307">
    <property type="component" value="Unassembled WGS sequence"/>
</dbReference>
<keyword evidence="7" id="KW-0378">Hydrolase</keyword>
<evidence type="ECO:0000259" key="12">
    <source>
        <dbReference type="PROSITE" id="PS52035"/>
    </source>
</evidence>
<dbReference type="InParanoid" id="E4XTI2"/>
<dbReference type="PRINTS" id="PR00765">
    <property type="entry name" value="CRBOXYPTASEA"/>
</dbReference>
<dbReference type="PANTHER" id="PTHR11705:SF143">
    <property type="entry name" value="SLL0236 PROTEIN"/>
    <property type="match status" value="1"/>
</dbReference>
<dbReference type="SUPFAM" id="SSF54897">
    <property type="entry name" value="Protease propeptides/inhibitors"/>
    <property type="match status" value="1"/>
</dbReference>
<dbReference type="GO" id="GO:0004181">
    <property type="term" value="F:metallocarboxypeptidase activity"/>
    <property type="evidence" value="ECO:0007669"/>
    <property type="project" value="InterPro"/>
</dbReference>
<evidence type="ECO:0000256" key="9">
    <source>
        <dbReference type="ARBA" id="ARBA00023049"/>
    </source>
</evidence>
<keyword evidence="4" id="KW-0645">Protease</keyword>
<dbReference type="AlphaFoldDB" id="E4XTI2"/>
<evidence type="ECO:0000256" key="10">
    <source>
        <dbReference type="ARBA" id="ARBA00023157"/>
    </source>
</evidence>
<dbReference type="SMART" id="SM00631">
    <property type="entry name" value="Zn_pept"/>
    <property type="match status" value="1"/>
</dbReference>
<dbReference type="FunFam" id="3.40.630.10:FF:000084">
    <property type="entry name" value="Carboxypeptidase B2"/>
    <property type="match status" value="1"/>
</dbReference>
<dbReference type="PROSITE" id="PS00132">
    <property type="entry name" value="CARBOXYPEPT_ZN_1"/>
    <property type="match status" value="1"/>
</dbReference>
<evidence type="ECO:0000256" key="6">
    <source>
        <dbReference type="ARBA" id="ARBA00022729"/>
    </source>
</evidence>
<protein>
    <recommendedName>
        <fullName evidence="12">Peptidase M14 domain-containing protein</fullName>
    </recommendedName>
</protein>
<dbReference type="GO" id="GO:0008270">
    <property type="term" value="F:zinc ion binding"/>
    <property type="evidence" value="ECO:0007669"/>
    <property type="project" value="InterPro"/>
</dbReference>
<evidence type="ECO:0000256" key="7">
    <source>
        <dbReference type="ARBA" id="ARBA00022801"/>
    </source>
</evidence>
<evidence type="ECO:0000313" key="13">
    <source>
        <dbReference type="EMBL" id="CBY13044.1"/>
    </source>
</evidence>
<keyword evidence="10" id="KW-1015">Disulfide bond</keyword>
<evidence type="ECO:0000256" key="3">
    <source>
        <dbReference type="ARBA" id="ARBA00022645"/>
    </source>
</evidence>
<dbReference type="GO" id="GO:0006508">
    <property type="term" value="P:proteolysis"/>
    <property type="evidence" value="ECO:0007669"/>
    <property type="project" value="UniProtKB-KW"/>
</dbReference>
<keyword evidence="3" id="KW-0121">Carboxypeptidase</keyword>
<name>E4XTI2_OIKDI</name>
<keyword evidence="8" id="KW-0862">Zinc</keyword>
<organism evidence="13">
    <name type="scientific">Oikopleura dioica</name>
    <name type="common">Tunicate</name>
    <dbReference type="NCBI Taxonomy" id="34765"/>
    <lineage>
        <taxon>Eukaryota</taxon>
        <taxon>Metazoa</taxon>
        <taxon>Chordata</taxon>
        <taxon>Tunicata</taxon>
        <taxon>Appendicularia</taxon>
        <taxon>Copelata</taxon>
        <taxon>Oikopleuridae</taxon>
        <taxon>Oikopleura</taxon>
    </lineage>
</organism>
<keyword evidence="5" id="KW-0479">Metal-binding</keyword>